<dbReference type="Proteomes" id="UP000033423">
    <property type="component" value="Unassembled WGS sequence"/>
</dbReference>
<keyword evidence="6" id="KW-1185">Reference proteome</keyword>
<dbReference type="Gene3D" id="2.20.28.10">
    <property type="match status" value="1"/>
</dbReference>
<evidence type="ECO:0000313" key="6">
    <source>
        <dbReference type="Proteomes" id="UP000033423"/>
    </source>
</evidence>
<sequence length="440" mass="50296">MIQKIHDNIVLERELSSFLVCGDPGCDGYNTKNVVVFEEILRMQADFIVVLGDLVPIGTEKYFRQFIDIVNSNAKVPVFCLAGNHDVKEYEQFLGKKDYFIKAPNVLLLIIDNSMRYFSDETIQFVESTLKEHAGDNIFIMFHIPTPNPFIQNNMAAEQWDKLKKATHDYKDRIRLIFCGHVHAALYYKIDGYRVIVTGGAGSRLDPIEDTYLNKNVHHTFKMFYEQGEWAPKVIDIFYESTTLRVVYEQGRWAPKVIDILYEDTTPVYDKDNGDIIDSLMEAYSGESQAHRNYLLYAEIAENHDLTAMAKLFRALSESEFIHAKNMLIASGKLGNTKTNTINAIKRELEEFTEIYPSYIEHAKAHSSRRAYVALNSALEAERVHHALLSEALEKLTEGTDISIDKYYTCTRCGYTHRGETAPNICPVCGTGMSKFKEVL</sequence>
<evidence type="ECO:0000313" key="5">
    <source>
        <dbReference type="EMBL" id="KJU84227.1"/>
    </source>
</evidence>
<dbReference type="InterPro" id="IPR004843">
    <property type="entry name" value="Calcineurin-like_PHP"/>
</dbReference>
<dbReference type="AlphaFoldDB" id="A0A0F3GQX3"/>
<dbReference type="InterPro" id="IPR009078">
    <property type="entry name" value="Ferritin-like_SF"/>
</dbReference>
<dbReference type="InterPro" id="IPR052753">
    <property type="entry name" value="Rbr2/Nigerythrin"/>
</dbReference>
<dbReference type="PROSITE" id="PS50903">
    <property type="entry name" value="RUBREDOXIN_LIKE"/>
    <property type="match status" value="1"/>
</dbReference>
<gene>
    <name evidence="5" type="ORF">MBAV_003584</name>
</gene>
<dbReference type="InterPro" id="IPR012347">
    <property type="entry name" value="Ferritin-like"/>
</dbReference>
<dbReference type="EMBL" id="LACI01001565">
    <property type="protein sequence ID" value="KJU84227.1"/>
    <property type="molecule type" value="Genomic_DNA"/>
</dbReference>
<comment type="caution">
    <text evidence="5">The sequence shown here is derived from an EMBL/GenBank/DDBJ whole genome shotgun (WGS) entry which is preliminary data.</text>
</comment>
<dbReference type="Pfam" id="PF21349">
    <property type="entry name" value="RUBY_RBDX"/>
    <property type="match status" value="1"/>
</dbReference>
<dbReference type="PROSITE" id="PS50905">
    <property type="entry name" value="FERRITIN_LIKE"/>
    <property type="match status" value="1"/>
</dbReference>
<keyword evidence="2" id="KW-0249">Electron transport</keyword>
<accession>A0A0F3GQX3</accession>
<organism evidence="5 6">
    <name type="scientific">Candidatus Magnetobacterium bavaricum</name>
    <dbReference type="NCBI Taxonomy" id="29290"/>
    <lineage>
        <taxon>Bacteria</taxon>
        <taxon>Pseudomonadati</taxon>
        <taxon>Nitrospirota</taxon>
        <taxon>Thermodesulfovibrionia</taxon>
        <taxon>Thermodesulfovibrionales</taxon>
        <taxon>Candidatus Magnetobacteriaceae</taxon>
        <taxon>Candidatus Magnetobacterium</taxon>
    </lineage>
</organism>
<reference evidence="5 6" key="1">
    <citation type="submission" date="2015-02" db="EMBL/GenBank/DDBJ databases">
        <title>Single-cell genomics of uncultivated deep-branching MTB reveals a conserved set of magnetosome genes.</title>
        <authorList>
            <person name="Kolinko S."/>
            <person name="Richter M."/>
            <person name="Glockner F.O."/>
            <person name="Brachmann A."/>
            <person name="Schuler D."/>
        </authorList>
    </citation>
    <scope>NUCLEOTIDE SEQUENCE [LARGE SCALE GENOMIC DNA]</scope>
    <source>
        <strain evidence="5">TM-1</strain>
    </source>
</reference>
<dbReference type="PANTHER" id="PTHR33746">
    <property type="entry name" value="RUBRERYTHRIN"/>
    <property type="match status" value="1"/>
</dbReference>
<dbReference type="InterPro" id="IPR048574">
    <property type="entry name" value="RUBY_RBDX"/>
</dbReference>
<feature type="domain" description="Rubredoxin-like" evidence="3">
    <location>
        <begin position="405"/>
        <end position="439"/>
    </location>
</feature>
<dbReference type="SUPFAM" id="SSF57802">
    <property type="entry name" value="Rubredoxin-like"/>
    <property type="match status" value="1"/>
</dbReference>
<dbReference type="SUPFAM" id="SSF56300">
    <property type="entry name" value="Metallo-dependent phosphatases"/>
    <property type="match status" value="1"/>
</dbReference>
<dbReference type="InterPro" id="IPR003251">
    <property type="entry name" value="Rr_diiron-bd_dom"/>
</dbReference>
<dbReference type="InterPro" id="IPR009040">
    <property type="entry name" value="Ferritin-like_diiron"/>
</dbReference>
<evidence type="ECO:0000259" key="3">
    <source>
        <dbReference type="PROSITE" id="PS50903"/>
    </source>
</evidence>
<dbReference type="GO" id="GO:0016787">
    <property type="term" value="F:hydrolase activity"/>
    <property type="evidence" value="ECO:0007669"/>
    <property type="project" value="InterPro"/>
</dbReference>
<evidence type="ECO:0000256" key="2">
    <source>
        <dbReference type="ARBA" id="ARBA00022982"/>
    </source>
</evidence>
<dbReference type="InterPro" id="IPR029052">
    <property type="entry name" value="Metallo-depent_PP-like"/>
</dbReference>
<dbReference type="PANTHER" id="PTHR33746:SF4">
    <property type="entry name" value="RUBRERYTHRIN"/>
    <property type="match status" value="1"/>
</dbReference>
<dbReference type="SUPFAM" id="SSF47240">
    <property type="entry name" value="Ferritin-like"/>
    <property type="match status" value="1"/>
</dbReference>
<dbReference type="Pfam" id="PF02915">
    <property type="entry name" value="Rubrerythrin"/>
    <property type="match status" value="1"/>
</dbReference>
<keyword evidence="1" id="KW-0813">Transport</keyword>
<dbReference type="GO" id="GO:0016491">
    <property type="term" value="F:oxidoreductase activity"/>
    <property type="evidence" value="ECO:0007669"/>
    <property type="project" value="InterPro"/>
</dbReference>
<name>A0A0F3GQX3_9BACT</name>
<dbReference type="CDD" id="cd01041">
    <property type="entry name" value="Rubrerythrin"/>
    <property type="match status" value="1"/>
</dbReference>
<feature type="domain" description="Ferritin-like diiron" evidence="4">
    <location>
        <begin position="270"/>
        <end position="400"/>
    </location>
</feature>
<proteinExistence type="predicted"/>
<evidence type="ECO:0000256" key="1">
    <source>
        <dbReference type="ARBA" id="ARBA00022448"/>
    </source>
</evidence>
<dbReference type="Gene3D" id="3.60.21.10">
    <property type="match status" value="1"/>
</dbReference>
<evidence type="ECO:0000259" key="4">
    <source>
        <dbReference type="PROSITE" id="PS50905"/>
    </source>
</evidence>
<protein>
    <submittedName>
        <fullName evidence="5">Metallophosphoesterase domain protein</fullName>
    </submittedName>
</protein>
<dbReference type="InterPro" id="IPR024934">
    <property type="entry name" value="Rubredoxin-like_dom"/>
</dbReference>
<dbReference type="Gene3D" id="1.20.1260.10">
    <property type="match status" value="1"/>
</dbReference>
<dbReference type="CDD" id="cd00729">
    <property type="entry name" value="rubredoxin_SM"/>
    <property type="match status" value="1"/>
</dbReference>
<dbReference type="GO" id="GO:0005506">
    <property type="term" value="F:iron ion binding"/>
    <property type="evidence" value="ECO:0007669"/>
    <property type="project" value="InterPro"/>
</dbReference>
<dbReference type="Pfam" id="PF00149">
    <property type="entry name" value="Metallophos"/>
    <property type="match status" value="1"/>
</dbReference>